<accession>A0A9Q1IWB2</accession>
<reference evidence="1" key="1">
    <citation type="journal article" date="2023" name="Science">
        <title>Genome structures resolve the early diversification of teleost fishes.</title>
        <authorList>
            <person name="Parey E."/>
            <person name="Louis A."/>
            <person name="Montfort J."/>
            <person name="Bouchez O."/>
            <person name="Roques C."/>
            <person name="Iampietro C."/>
            <person name="Lluch J."/>
            <person name="Castinel A."/>
            <person name="Donnadieu C."/>
            <person name="Desvignes T."/>
            <person name="Floi Bucao C."/>
            <person name="Jouanno E."/>
            <person name="Wen M."/>
            <person name="Mejri S."/>
            <person name="Dirks R."/>
            <person name="Jansen H."/>
            <person name="Henkel C."/>
            <person name="Chen W.J."/>
            <person name="Zahm M."/>
            <person name="Cabau C."/>
            <person name="Klopp C."/>
            <person name="Thompson A.W."/>
            <person name="Robinson-Rechavi M."/>
            <person name="Braasch I."/>
            <person name="Lecointre G."/>
            <person name="Bobe J."/>
            <person name="Postlethwait J.H."/>
            <person name="Berthelot C."/>
            <person name="Roest Crollius H."/>
            <person name="Guiguen Y."/>
        </authorList>
    </citation>
    <scope>NUCLEOTIDE SEQUENCE</scope>
    <source>
        <strain evidence="1">WJC10195</strain>
    </source>
</reference>
<sequence length="110" mass="12234">MFRGLCLFNASARASRLNGLSECARLSCPARRLQGSRIRAANAAGVPRRPLGSARRTADVCAPLTGTFCDHWPMVRVWVEQEGQKGRGDLLHHPFVAHVFQMLHLLKQTE</sequence>
<comment type="caution">
    <text evidence="1">The sequence shown here is derived from an EMBL/GenBank/DDBJ whole genome shotgun (WGS) entry which is preliminary data.</text>
</comment>
<keyword evidence="2" id="KW-1185">Reference proteome</keyword>
<dbReference type="Proteomes" id="UP001152622">
    <property type="component" value="Chromosome 6"/>
</dbReference>
<name>A0A9Q1IWB2_SYNKA</name>
<evidence type="ECO:0000313" key="1">
    <source>
        <dbReference type="EMBL" id="KAJ8356259.1"/>
    </source>
</evidence>
<dbReference type="AlphaFoldDB" id="A0A9Q1IWB2"/>
<dbReference type="EMBL" id="JAINUF010000006">
    <property type="protein sequence ID" value="KAJ8356259.1"/>
    <property type="molecule type" value="Genomic_DNA"/>
</dbReference>
<protein>
    <submittedName>
        <fullName evidence="1">Uncharacterized protein</fullName>
    </submittedName>
</protein>
<proteinExistence type="predicted"/>
<gene>
    <name evidence="1" type="ORF">SKAU_G00190530</name>
</gene>
<evidence type="ECO:0000313" key="2">
    <source>
        <dbReference type="Proteomes" id="UP001152622"/>
    </source>
</evidence>
<organism evidence="1 2">
    <name type="scientific">Synaphobranchus kaupii</name>
    <name type="common">Kaup's arrowtooth eel</name>
    <dbReference type="NCBI Taxonomy" id="118154"/>
    <lineage>
        <taxon>Eukaryota</taxon>
        <taxon>Metazoa</taxon>
        <taxon>Chordata</taxon>
        <taxon>Craniata</taxon>
        <taxon>Vertebrata</taxon>
        <taxon>Euteleostomi</taxon>
        <taxon>Actinopterygii</taxon>
        <taxon>Neopterygii</taxon>
        <taxon>Teleostei</taxon>
        <taxon>Anguilliformes</taxon>
        <taxon>Synaphobranchidae</taxon>
        <taxon>Synaphobranchus</taxon>
    </lineage>
</organism>